<accession>A0ABR7MXF2</accession>
<dbReference type="SUPFAM" id="SSF49879">
    <property type="entry name" value="SMAD/FHA domain"/>
    <property type="match status" value="1"/>
</dbReference>
<reference evidence="8 9" key="1">
    <citation type="submission" date="2020-08" db="EMBL/GenBank/DDBJ databases">
        <title>Genome public.</title>
        <authorList>
            <person name="Liu C."/>
            <person name="Sun Q."/>
        </authorList>
    </citation>
    <scope>NUCLEOTIDE SEQUENCE [LARGE SCALE GENOMIC DNA]</scope>
    <source>
        <strain evidence="8 9">NSJ-37</strain>
    </source>
</reference>
<dbReference type="Proteomes" id="UP000606193">
    <property type="component" value="Unassembled WGS sequence"/>
</dbReference>
<proteinExistence type="predicted"/>
<dbReference type="InterPro" id="IPR023839">
    <property type="entry name" value="Firmicutes_EssC_C"/>
</dbReference>
<dbReference type="SMART" id="SM00240">
    <property type="entry name" value="FHA"/>
    <property type="match status" value="1"/>
</dbReference>
<comment type="caution">
    <text evidence="8">The sequence shown here is derived from an EMBL/GenBank/DDBJ whole genome shotgun (WGS) entry which is preliminary data.</text>
</comment>
<feature type="binding site" evidence="4">
    <location>
        <begin position="1065"/>
        <end position="1072"/>
    </location>
    <ligand>
        <name>ATP</name>
        <dbReference type="ChEBI" id="CHEBI:30616"/>
    </ligand>
</feature>
<dbReference type="InterPro" id="IPR050206">
    <property type="entry name" value="FtsK/SpoIIIE/SftA"/>
</dbReference>
<name>A0ABR7MXF2_9FIRM</name>
<organism evidence="8 9">
    <name type="scientific">Jutongia huaianensis</name>
    <dbReference type="NCBI Taxonomy" id="2763668"/>
    <lineage>
        <taxon>Bacteria</taxon>
        <taxon>Bacillati</taxon>
        <taxon>Bacillota</taxon>
        <taxon>Clostridia</taxon>
        <taxon>Lachnospirales</taxon>
        <taxon>Lachnospiraceae</taxon>
        <taxon>Jutongia</taxon>
    </lineage>
</organism>
<dbReference type="PROSITE" id="PS50901">
    <property type="entry name" value="FTSK"/>
    <property type="match status" value="2"/>
</dbReference>
<dbReference type="Pfam" id="PF01580">
    <property type="entry name" value="FtsK_SpoIIIE"/>
    <property type="match status" value="2"/>
</dbReference>
<dbReference type="InterPro" id="IPR003593">
    <property type="entry name" value="AAA+_ATPase"/>
</dbReference>
<dbReference type="PANTHER" id="PTHR22683:SF1">
    <property type="entry name" value="TYPE VII SECRETION SYSTEM PROTEIN ESSC"/>
    <property type="match status" value="1"/>
</dbReference>
<evidence type="ECO:0000256" key="5">
    <source>
        <dbReference type="SAM" id="MobiDB-lite"/>
    </source>
</evidence>
<evidence type="ECO:0000256" key="4">
    <source>
        <dbReference type="PROSITE-ProRule" id="PRU00289"/>
    </source>
</evidence>
<feature type="region of interest" description="Disordered" evidence="5">
    <location>
        <begin position="1501"/>
        <end position="1520"/>
    </location>
</feature>
<dbReference type="Gene3D" id="2.60.200.20">
    <property type="match status" value="1"/>
</dbReference>
<evidence type="ECO:0000259" key="6">
    <source>
        <dbReference type="PROSITE" id="PS50006"/>
    </source>
</evidence>
<evidence type="ECO:0000256" key="3">
    <source>
        <dbReference type="ARBA" id="ARBA00022840"/>
    </source>
</evidence>
<feature type="domain" description="FtsK" evidence="7">
    <location>
        <begin position="1048"/>
        <end position="1232"/>
    </location>
</feature>
<dbReference type="NCBIfam" id="TIGR03928">
    <property type="entry name" value="T7_EssCb_Firm"/>
    <property type="match status" value="1"/>
</dbReference>
<dbReference type="EMBL" id="JACRSX010000001">
    <property type="protein sequence ID" value="MBC8561063.1"/>
    <property type="molecule type" value="Genomic_DNA"/>
</dbReference>
<dbReference type="SMART" id="SM00382">
    <property type="entry name" value="AAA"/>
    <property type="match status" value="2"/>
</dbReference>
<dbReference type="PANTHER" id="PTHR22683">
    <property type="entry name" value="SPORULATION PROTEIN RELATED"/>
    <property type="match status" value="1"/>
</dbReference>
<dbReference type="Pfam" id="PF00498">
    <property type="entry name" value="FHA"/>
    <property type="match status" value="1"/>
</dbReference>
<dbReference type="SUPFAM" id="SSF52540">
    <property type="entry name" value="P-loop containing nucleoside triphosphate hydrolases"/>
    <property type="match status" value="2"/>
</dbReference>
<evidence type="ECO:0000256" key="2">
    <source>
        <dbReference type="ARBA" id="ARBA00022741"/>
    </source>
</evidence>
<evidence type="ECO:0000313" key="9">
    <source>
        <dbReference type="Proteomes" id="UP000606193"/>
    </source>
</evidence>
<dbReference type="InterPro" id="IPR027417">
    <property type="entry name" value="P-loop_NTPase"/>
</dbReference>
<evidence type="ECO:0000256" key="1">
    <source>
        <dbReference type="ARBA" id="ARBA00022737"/>
    </source>
</evidence>
<dbReference type="InterPro" id="IPR008984">
    <property type="entry name" value="SMAD_FHA_dom_sf"/>
</dbReference>
<dbReference type="CDD" id="cd01127">
    <property type="entry name" value="TrwB_TraG_TraD_VirD4"/>
    <property type="match status" value="1"/>
</dbReference>
<dbReference type="PROSITE" id="PS50006">
    <property type="entry name" value="FHA_DOMAIN"/>
    <property type="match status" value="1"/>
</dbReference>
<keyword evidence="1" id="KW-0677">Repeat</keyword>
<protein>
    <submittedName>
        <fullName evidence="8">Type VII secretion protein EssC</fullName>
    </submittedName>
</protein>
<dbReference type="RefSeq" id="WP_249296850.1">
    <property type="nucleotide sequence ID" value="NZ_JACRSX010000001.1"/>
</dbReference>
<dbReference type="Gene3D" id="3.40.50.300">
    <property type="entry name" value="P-loop containing nucleotide triphosphate hydrolases"/>
    <property type="match status" value="2"/>
</dbReference>
<feature type="domain" description="FtsK" evidence="7">
    <location>
        <begin position="690"/>
        <end position="905"/>
    </location>
</feature>
<dbReference type="InterPro" id="IPR002543">
    <property type="entry name" value="FtsK_dom"/>
</dbReference>
<evidence type="ECO:0000259" key="7">
    <source>
        <dbReference type="PROSITE" id="PS50901"/>
    </source>
</evidence>
<feature type="binding site" evidence="4">
    <location>
        <begin position="719"/>
        <end position="726"/>
    </location>
    <ligand>
        <name>ATP</name>
        <dbReference type="ChEBI" id="CHEBI:30616"/>
    </ligand>
</feature>
<sequence length="1606" mass="185176">MSDLENRQYDTYDGKSRVMDEAIEIANVMKEKNVETQGMRVSLIEKEGRIHSLWLPNKPEGRFKFTGIAENEISSDLYIEARNGFWFLCSVGSAGLMAADGQRRSDVLIQDRSFIYAENDVSMCIVFAEDITKANTVFHNYMMMKHEEIHIGRALENDIIFYNKLASKHHAVLFWENEKLFIQDENSTNGVFVNGTRIDKAALKAGDIIYIFGLRIIVGINYLSINSDMKDVKINSEKLISAQHINFSDEGRDMIMEYHPEFFNRYPRHRMAIAQQDIMLEAPPLSLNGNNIPLLLRMGGSMVMSGASMLAGNMVSMFSSVLFPVLTQKYTDKQRKEYEERREQKYTEYLVNKKQEIKSEILQEQEALENNYPNLSDTLEFAEKGKRLWERRSVDDDFMTIRMGYGDYPMLANLDYPKHGFEIDTDAMVKKMYELADAPRMLTNVPVMVSFCENYVSGVLGKRKTALEFVRNFIMQIVMMHSYDELKIVLIGNEKEVGALQFVRYLPHFWNDQKDFRYLACDMNDAYQVAEYLKKEIGEKKERDVDLKDVLKERAYYMIIALDKKLFDSMEFLKEVMKEEKNRGVSVMTVFDELPKECSLIFDLKENGEHSIINLREVDKNNITFKLDQYQDILGRKSMEKLANTNLRMVSQAYALPKMITFLEMFDVGRIEHLVSANRWKENNPVKSLATPVGISTDGSLFCLDLHEKYQGPHGLVAGMTGSGKSEFIITYILSMAVNFHPDEVAFILIDYKGGGLTGAFEDEKRGIHLPHLVGTITNLDGASIQRSLVSIQSELKRRQRIFNEVKSATNEGTMDIYTYQKLYREQKVKEPLPHLFIISDEFAELKKQEPEFMDQLISAARIGRSLGVHLILATQKPSGVVDDQIWSNTKFRVCLRVQDRSDSFEMLKRPEAAELKDTGRFYLQVGYNEYFALGQSAWCGADYEPQDEVVVQKDEELLLLDSVGQSIVKKKPAVKKNISGEKQIVTVVNAISELARKEQIEPRQLWKDALGAHISLKDIQEQYEMGDRKGKLQAVTGVVDAPGRQSQFPLQIDLMNTGNLMLVGETGSGKTNFIQTMLFDLVANNSPEELNFYILDFSSRNLSIYREVPHCGEVLTDESEEKIVQVFDIIENIIRDRRDKFAKVNVSTIQAYRKIEKIPVVLLVIDNILGFDEFRDKSEYISKISDFMSNGVSYGVRVIFTINQINDCPSKPRRLSNSKYVLRARDRYVYSDILDCRCRYEPADILGRGICVLDGECYEFQAALPFDDVNEVDRMERIKGALKGIAQRDASFGAAKGLEVIDEEQEYEEFCTSFEHERIPLGYSLDNKKVAIPLQQMYSCSLYFGNTRRTRQIFNNFIYAMKREKAEIILIPQKENSVWSGREDIRETVDDIYDLKEDGVKQLMDRLQQLVMSNKQYRNEYCEKEKITDWAQQENVNRWRKYVRQQTKPVVVFIESYMDFALNVDVENAAFLAQYFEMCVGFNVYFIAGFYSDDEEKRNQKMFPNGKADEEEQDEEKERQRAEIRQALAGLQESYNKDKFTLLFGGNYKSQNLVPLSAGYDKETQNDPKDDNKMLMYYRNTLYSMVMPLGELAAAPCDADEKPII</sequence>
<gene>
    <name evidence="8" type="primary">essC</name>
    <name evidence="8" type="ORF">H8704_00210</name>
</gene>
<dbReference type="InterPro" id="IPR000253">
    <property type="entry name" value="FHA_dom"/>
</dbReference>
<keyword evidence="3 4" id="KW-0067">ATP-binding</keyword>
<feature type="domain" description="FHA" evidence="6">
    <location>
        <begin position="149"/>
        <end position="198"/>
    </location>
</feature>
<dbReference type="CDD" id="cd00060">
    <property type="entry name" value="FHA"/>
    <property type="match status" value="1"/>
</dbReference>
<keyword evidence="2 4" id="KW-0547">Nucleotide-binding</keyword>
<evidence type="ECO:0000313" key="8">
    <source>
        <dbReference type="EMBL" id="MBC8561063.1"/>
    </source>
</evidence>
<keyword evidence="9" id="KW-1185">Reference proteome</keyword>